<gene>
    <name evidence="1" type="ORF">DEM25_012495</name>
</gene>
<accession>A0A3A8A809</accession>
<dbReference type="OrthoDB" id="7847400at2"/>
<reference evidence="1 2" key="1">
    <citation type="journal article" date="2018" name="Int. J. Syst. Bacteriol.">
        <title>Oceaniradius stylonemae gen. nov., sp. nov., isolated from a red alga, Stylonema cornu-cervi.</title>
        <authorList>
            <person name="Jeong S."/>
        </authorList>
    </citation>
    <scope>NUCLEOTIDE SEQUENCE [LARGE SCALE GENOMIC DNA]</scope>
    <source>
        <strain evidence="1 2">StC1</strain>
    </source>
</reference>
<evidence type="ECO:0000313" key="2">
    <source>
        <dbReference type="Proteomes" id="UP000246132"/>
    </source>
</evidence>
<dbReference type="EMBL" id="QFWV02000007">
    <property type="protein sequence ID" value="RKF06422.1"/>
    <property type="molecule type" value="Genomic_DNA"/>
</dbReference>
<organism evidence="1 2">
    <name type="scientific">Oceaniradius stylonematis</name>
    <dbReference type="NCBI Taxonomy" id="2184161"/>
    <lineage>
        <taxon>Bacteria</taxon>
        <taxon>Pseudomonadati</taxon>
        <taxon>Pseudomonadota</taxon>
        <taxon>Alphaproteobacteria</taxon>
        <taxon>Hyphomicrobiales</taxon>
        <taxon>Ahrensiaceae</taxon>
        <taxon>Oceaniradius</taxon>
    </lineage>
</organism>
<evidence type="ECO:0000313" key="1">
    <source>
        <dbReference type="EMBL" id="RKF06422.1"/>
    </source>
</evidence>
<dbReference type="Proteomes" id="UP000246132">
    <property type="component" value="Unassembled WGS sequence"/>
</dbReference>
<dbReference type="AlphaFoldDB" id="A0A3A8A809"/>
<sequence length="157" mass="16622">MIARFAVVAVATTASLGGLYGGATMAPGTDGAVNEKHAEQASTTLRTDLIATPLILPGRINGYIIGRYVISYDGAIVDERQLPLTTVVTHAANIFFYRNAAETFWVGGPMGVDELADGLKVAINETAGAPLVSALSVRQLDYLQSPEIRQPVISFDN</sequence>
<proteinExistence type="predicted"/>
<name>A0A3A8A809_9HYPH</name>
<protein>
    <submittedName>
        <fullName evidence="1">Uncharacterized protein</fullName>
    </submittedName>
</protein>
<dbReference type="RefSeq" id="WP_109766066.1">
    <property type="nucleotide sequence ID" value="NZ_CP159474.1"/>
</dbReference>
<keyword evidence="2" id="KW-1185">Reference proteome</keyword>
<comment type="caution">
    <text evidence="1">The sequence shown here is derived from an EMBL/GenBank/DDBJ whole genome shotgun (WGS) entry which is preliminary data.</text>
</comment>